<feature type="chain" id="PRO_5046180028" evidence="1">
    <location>
        <begin position="20"/>
        <end position="347"/>
    </location>
</feature>
<evidence type="ECO:0000256" key="1">
    <source>
        <dbReference type="SAM" id="SignalP"/>
    </source>
</evidence>
<reference evidence="2 3" key="1">
    <citation type="submission" date="2024-02" db="EMBL/GenBank/DDBJ databases">
        <authorList>
            <person name="Chen Y."/>
            <person name="Shah S."/>
            <person name="Dougan E. K."/>
            <person name="Thang M."/>
            <person name="Chan C."/>
        </authorList>
    </citation>
    <scope>NUCLEOTIDE SEQUENCE [LARGE SCALE GENOMIC DNA]</scope>
</reference>
<organism evidence="2 3">
    <name type="scientific">Durusdinium trenchii</name>
    <dbReference type="NCBI Taxonomy" id="1381693"/>
    <lineage>
        <taxon>Eukaryota</taxon>
        <taxon>Sar</taxon>
        <taxon>Alveolata</taxon>
        <taxon>Dinophyceae</taxon>
        <taxon>Suessiales</taxon>
        <taxon>Symbiodiniaceae</taxon>
        <taxon>Durusdinium</taxon>
    </lineage>
</organism>
<sequence>MHHTALIFACILLVQKLRSCPVKKFRVYCPRPSNAANYSVAWWNYSVAWWIALRVALDARNAKQVVHVAVSFQTSQTILSGGVIEVVAPAVYGFSCDAADGLKLFFAGLQSCETLDEGFRLMLNQSVSPGSYAFLIGMRTPSFTPYTNLFDLLLKDLEGKVVDARLALPGPRLIPGLTLDLPVLTFARSQPGSDAEIRVTLKVVQTLDPLQVLGPFRSVQIAVPERFTLIVREPVTNYDGLPTPEVSWYHLYFLEKLVRVDLVADGAEEIPQIPAKDYRLGFKVRLPEFWMPSVNVWTVSLCRDLSCSDLITSLPMAGFEFGDPGFEQEEAHDWWRVGGSEVALEAD</sequence>
<protein>
    <submittedName>
        <fullName evidence="2">Uncharacterized protein</fullName>
    </submittedName>
</protein>
<proteinExistence type="predicted"/>
<accession>A0ABP0PZX6</accession>
<evidence type="ECO:0000313" key="3">
    <source>
        <dbReference type="Proteomes" id="UP001642464"/>
    </source>
</evidence>
<dbReference type="Proteomes" id="UP001642464">
    <property type="component" value="Unassembled WGS sequence"/>
</dbReference>
<name>A0ABP0PZX6_9DINO</name>
<keyword evidence="1" id="KW-0732">Signal</keyword>
<evidence type="ECO:0000313" key="2">
    <source>
        <dbReference type="EMBL" id="CAK9080285.1"/>
    </source>
</evidence>
<dbReference type="EMBL" id="CAXAMM010038707">
    <property type="protein sequence ID" value="CAK9080285.1"/>
    <property type="molecule type" value="Genomic_DNA"/>
</dbReference>
<keyword evidence="3" id="KW-1185">Reference proteome</keyword>
<comment type="caution">
    <text evidence="2">The sequence shown here is derived from an EMBL/GenBank/DDBJ whole genome shotgun (WGS) entry which is preliminary data.</text>
</comment>
<gene>
    <name evidence="2" type="ORF">SCF082_LOCUS38284</name>
</gene>
<feature type="signal peptide" evidence="1">
    <location>
        <begin position="1"/>
        <end position="19"/>
    </location>
</feature>